<comment type="caution">
    <text evidence="1">The sequence shown here is derived from an EMBL/GenBank/DDBJ whole genome shotgun (WGS) entry which is preliminary data.</text>
</comment>
<proteinExistence type="predicted"/>
<organism evidence="1 2">
    <name type="scientific">Roseimicrobium gellanilyticum</name>
    <dbReference type="NCBI Taxonomy" id="748857"/>
    <lineage>
        <taxon>Bacteria</taxon>
        <taxon>Pseudomonadati</taxon>
        <taxon>Verrucomicrobiota</taxon>
        <taxon>Verrucomicrobiia</taxon>
        <taxon>Verrucomicrobiales</taxon>
        <taxon>Verrucomicrobiaceae</taxon>
        <taxon>Roseimicrobium</taxon>
    </lineage>
</organism>
<name>A0A366HXN0_9BACT</name>
<dbReference type="Proteomes" id="UP000253426">
    <property type="component" value="Unassembled WGS sequence"/>
</dbReference>
<gene>
    <name evidence="1" type="ORF">DES53_1011046</name>
</gene>
<sequence length="180" mass="19979">MILALRVMTKCCRVRRPNAHCQARRPNLLQFLCCLAAFAALRPVHSSPTTIPARLCLLRNETHHLTQAAIPHPLRPLLLCPFAVNRKRPRSLIGTERSCWSGQRPNAHCQAGRLTSFGFIAALRPNPTSPTTIPARLCLLRNETHHLTQAAIPHILCVLCFSAPLRLTGSVPVAKETHMT</sequence>
<protein>
    <submittedName>
        <fullName evidence="1">Uncharacterized protein</fullName>
    </submittedName>
</protein>
<evidence type="ECO:0000313" key="2">
    <source>
        <dbReference type="Proteomes" id="UP000253426"/>
    </source>
</evidence>
<accession>A0A366HXN0</accession>
<dbReference type="AlphaFoldDB" id="A0A366HXN0"/>
<keyword evidence="2" id="KW-1185">Reference proteome</keyword>
<evidence type="ECO:0000313" key="1">
    <source>
        <dbReference type="EMBL" id="RBP48245.1"/>
    </source>
</evidence>
<dbReference type="EMBL" id="QNRR01000001">
    <property type="protein sequence ID" value="RBP48245.1"/>
    <property type="molecule type" value="Genomic_DNA"/>
</dbReference>
<reference evidence="1 2" key="1">
    <citation type="submission" date="2018-06" db="EMBL/GenBank/DDBJ databases">
        <title>Genomic Encyclopedia of Type Strains, Phase IV (KMG-IV): sequencing the most valuable type-strain genomes for metagenomic binning, comparative biology and taxonomic classification.</title>
        <authorList>
            <person name="Goeker M."/>
        </authorList>
    </citation>
    <scope>NUCLEOTIDE SEQUENCE [LARGE SCALE GENOMIC DNA]</scope>
    <source>
        <strain evidence="1 2">DSM 25532</strain>
    </source>
</reference>